<feature type="signal peptide" evidence="1">
    <location>
        <begin position="1"/>
        <end position="22"/>
    </location>
</feature>
<organism evidence="2 3">
    <name type="scientific">Arabidopsis thaliana x Arabidopsis arenosa</name>
    <dbReference type="NCBI Taxonomy" id="1240361"/>
    <lineage>
        <taxon>Eukaryota</taxon>
        <taxon>Viridiplantae</taxon>
        <taxon>Streptophyta</taxon>
        <taxon>Embryophyta</taxon>
        <taxon>Tracheophyta</taxon>
        <taxon>Spermatophyta</taxon>
        <taxon>Magnoliopsida</taxon>
        <taxon>eudicotyledons</taxon>
        <taxon>Gunneridae</taxon>
        <taxon>Pentapetalae</taxon>
        <taxon>rosids</taxon>
        <taxon>malvids</taxon>
        <taxon>Brassicales</taxon>
        <taxon>Brassicaceae</taxon>
        <taxon>Camelineae</taxon>
        <taxon>Arabidopsis</taxon>
    </lineage>
</organism>
<keyword evidence="1" id="KW-0732">Signal</keyword>
<comment type="caution">
    <text evidence="2">The sequence shown here is derived from an EMBL/GenBank/DDBJ whole genome shotgun (WGS) entry which is preliminary data.</text>
</comment>
<feature type="chain" id="PRO_5035762046" description="Transmembrane protein" evidence="1">
    <location>
        <begin position="23"/>
        <end position="69"/>
    </location>
</feature>
<proteinExistence type="predicted"/>
<evidence type="ECO:0008006" key="4">
    <source>
        <dbReference type="Google" id="ProtNLM"/>
    </source>
</evidence>
<gene>
    <name evidence="2" type="ORF">ISN45_Aa02g002710</name>
</gene>
<accession>A0A8T2BMC8</accession>
<keyword evidence="3" id="KW-1185">Reference proteome</keyword>
<dbReference type="EMBL" id="JAEFBK010000007">
    <property type="protein sequence ID" value="KAG7584881.1"/>
    <property type="molecule type" value="Genomic_DNA"/>
</dbReference>
<protein>
    <recommendedName>
        <fullName evidence="4">Transmembrane protein</fullName>
    </recommendedName>
</protein>
<evidence type="ECO:0000313" key="3">
    <source>
        <dbReference type="Proteomes" id="UP000694240"/>
    </source>
</evidence>
<dbReference type="Proteomes" id="UP000694240">
    <property type="component" value="Chromosome 7"/>
</dbReference>
<reference evidence="2 3" key="1">
    <citation type="submission" date="2020-12" db="EMBL/GenBank/DDBJ databases">
        <title>Concerted genomic and epigenomic changes stabilize Arabidopsis allopolyploids.</title>
        <authorList>
            <person name="Chen Z."/>
        </authorList>
    </citation>
    <scope>NUCLEOTIDE SEQUENCE [LARGE SCALE GENOMIC DNA]</scope>
    <source>
        <strain evidence="2">Allo738</strain>
        <tissue evidence="2">Leaf</tissue>
    </source>
</reference>
<evidence type="ECO:0000256" key="1">
    <source>
        <dbReference type="SAM" id="SignalP"/>
    </source>
</evidence>
<sequence>MEMKNLLKVLFFLFVYLTCSMAMVPYRGCDVIGVDLGDGSGKYEKRVSKEGFLSGRKLVSGPSRSSCGH</sequence>
<dbReference type="AlphaFoldDB" id="A0A8T2BMC8"/>
<evidence type="ECO:0000313" key="2">
    <source>
        <dbReference type="EMBL" id="KAG7584881.1"/>
    </source>
</evidence>
<name>A0A8T2BMC8_9BRAS</name>